<evidence type="ECO:0000256" key="5">
    <source>
        <dbReference type="ARBA" id="ARBA00022605"/>
    </source>
</evidence>
<dbReference type="InterPro" id="IPR045229">
    <property type="entry name" value="TPP_enz"/>
</dbReference>
<keyword evidence="8 14" id="KW-0479">Metal-binding</keyword>
<keyword evidence="12 14" id="KW-0100">Branched-chain amino acid biosynthesis</keyword>
<evidence type="ECO:0000259" key="17">
    <source>
        <dbReference type="Pfam" id="PF02776"/>
    </source>
</evidence>
<dbReference type="PROSITE" id="PS00187">
    <property type="entry name" value="TPP_ENZYMES"/>
    <property type="match status" value="1"/>
</dbReference>
<dbReference type="NCBIfam" id="TIGR00118">
    <property type="entry name" value="acolac_lg"/>
    <property type="match status" value="1"/>
</dbReference>
<evidence type="ECO:0000256" key="12">
    <source>
        <dbReference type="ARBA" id="ARBA00023304"/>
    </source>
</evidence>
<evidence type="ECO:0000313" key="19">
    <source>
        <dbReference type="Proteomes" id="UP000265882"/>
    </source>
</evidence>
<dbReference type="AlphaFoldDB" id="A0A3A4P462"/>
<dbReference type="InterPro" id="IPR029061">
    <property type="entry name" value="THDP-binding"/>
</dbReference>
<evidence type="ECO:0000256" key="8">
    <source>
        <dbReference type="ARBA" id="ARBA00022723"/>
    </source>
</evidence>
<dbReference type="EMBL" id="QZKU01000016">
    <property type="protein sequence ID" value="RJP25942.1"/>
    <property type="molecule type" value="Genomic_DNA"/>
</dbReference>
<comment type="catalytic activity">
    <reaction evidence="13 14">
        <text>2 pyruvate + H(+) = (2S)-2-acetolactate + CO2</text>
        <dbReference type="Rhea" id="RHEA:25249"/>
        <dbReference type="ChEBI" id="CHEBI:15361"/>
        <dbReference type="ChEBI" id="CHEBI:15378"/>
        <dbReference type="ChEBI" id="CHEBI:16526"/>
        <dbReference type="ChEBI" id="CHEBI:58476"/>
        <dbReference type="EC" id="2.2.1.6"/>
    </reaction>
</comment>
<dbReference type="Gene3D" id="3.40.50.1220">
    <property type="entry name" value="TPP-binding domain"/>
    <property type="match status" value="1"/>
</dbReference>
<dbReference type="UniPathway" id="UPA00047">
    <property type="reaction ID" value="UER00055"/>
</dbReference>
<name>A0A3A4P462_ABYX5</name>
<dbReference type="CDD" id="cd02015">
    <property type="entry name" value="TPP_AHAS"/>
    <property type="match status" value="1"/>
</dbReference>
<evidence type="ECO:0000256" key="10">
    <source>
        <dbReference type="ARBA" id="ARBA00022842"/>
    </source>
</evidence>
<dbReference type="GO" id="GO:0030976">
    <property type="term" value="F:thiamine pyrophosphate binding"/>
    <property type="evidence" value="ECO:0007669"/>
    <property type="project" value="UniProtKB-UniRule"/>
</dbReference>
<dbReference type="GO" id="GO:0000287">
    <property type="term" value="F:magnesium ion binding"/>
    <property type="evidence" value="ECO:0007669"/>
    <property type="project" value="UniProtKB-UniRule"/>
</dbReference>
<comment type="pathway">
    <text evidence="2 14">Amino-acid biosynthesis; L-valine biosynthesis; L-valine from pyruvate: step 1/4.</text>
</comment>
<comment type="similarity">
    <text evidence="3 14">Belongs to the TPP enzyme family.</text>
</comment>
<proteinExistence type="inferred from homology"/>
<keyword evidence="6" id="KW-0285">Flavoprotein</keyword>
<dbReference type="FunFam" id="3.40.50.1220:FF:000008">
    <property type="entry name" value="Acetolactate synthase"/>
    <property type="match status" value="1"/>
</dbReference>
<dbReference type="Pfam" id="PF02775">
    <property type="entry name" value="TPP_enzyme_C"/>
    <property type="match status" value="1"/>
</dbReference>
<dbReference type="FunFam" id="3.40.50.970:FF:000016">
    <property type="entry name" value="Acetolactate synthase"/>
    <property type="match status" value="1"/>
</dbReference>
<dbReference type="GO" id="GO:0009097">
    <property type="term" value="P:isoleucine biosynthetic process"/>
    <property type="evidence" value="ECO:0007669"/>
    <property type="project" value="UniProtKB-UniPathway"/>
</dbReference>
<dbReference type="PANTHER" id="PTHR18968">
    <property type="entry name" value="THIAMINE PYROPHOSPHATE ENZYMES"/>
    <property type="match status" value="1"/>
</dbReference>
<evidence type="ECO:0000256" key="4">
    <source>
        <dbReference type="ARBA" id="ARBA00013145"/>
    </source>
</evidence>
<dbReference type="SUPFAM" id="SSF52467">
    <property type="entry name" value="DHS-like NAD/FAD-binding domain"/>
    <property type="match status" value="1"/>
</dbReference>
<dbReference type="InterPro" id="IPR012000">
    <property type="entry name" value="Thiamin_PyroP_enz_cen_dom"/>
</dbReference>
<evidence type="ECO:0000256" key="3">
    <source>
        <dbReference type="ARBA" id="ARBA00007812"/>
    </source>
</evidence>
<evidence type="ECO:0000256" key="13">
    <source>
        <dbReference type="ARBA" id="ARBA00048670"/>
    </source>
</evidence>
<protein>
    <recommendedName>
        <fullName evidence="4 14">Acetolactate synthase</fullName>
        <ecNumber evidence="4 14">2.2.1.6</ecNumber>
    </recommendedName>
</protein>
<dbReference type="UniPathway" id="UPA00049">
    <property type="reaction ID" value="UER00059"/>
</dbReference>
<evidence type="ECO:0000256" key="9">
    <source>
        <dbReference type="ARBA" id="ARBA00022827"/>
    </source>
</evidence>
<evidence type="ECO:0000256" key="6">
    <source>
        <dbReference type="ARBA" id="ARBA00022630"/>
    </source>
</evidence>
<evidence type="ECO:0000259" key="16">
    <source>
        <dbReference type="Pfam" id="PF02775"/>
    </source>
</evidence>
<keyword evidence="7 14" id="KW-0808">Transferase</keyword>
<feature type="domain" description="Thiamine pyrophosphate enzyme central" evidence="15">
    <location>
        <begin position="193"/>
        <end position="328"/>
    </location>
</feature>
<evidence type="ECO:0000256" key="14">
    <source>
        <dbReference type="RuleBase" id="RU003591"/>
    </source>
</evidence>
<dbReference type="FunFam" id="3.40.50.970:FF:000007">
    <property type="entry name" value="Acetolactate synthase"/>
    <property type="match status" value="1"/>
</dbReference>
<dbReference type="Pfam" id="PF02776">
    <property type="entry name" value="TPP_enzyme_N"/>
    <property type="match status" value="1"/>
</dbReference>
<keyword evidence="9" id="KW-0274">FAD</keyword>
<dbReference type="InterPro" id="IPR039368">
    <property type="entry name" value="AHAS_TPP"/>
</dbReference>
<comment type="cofactor">
    <cofactor evidence="14">
        <name>thiamine diphosphate</name>
        <dbReference type="ChEBI" id="CHEBI:58937"/>
    </cofactor>
    <text evidence="14">Binds 1 thiamine pyrophosphate per subunit.</text>
</comment>
<comment type="cofactor">
    <cofactor evidence="14">
        <name>Mg(2+)</name>
        <dbReference type="ChEBI" id="CHEBI:18420"/>
    </cofactor>
    <text evidence="14">Binds 1 Mg(2+) ion per subunit.</text>
</comment>
<dbReference type="EC" id="2.2.1.6" evidence="4 14"/>
<dbReference type="GO" id="GO:0003984">
    <property type="term" value="F:acetolactate synthase activity"/>
    <property type="evidence" value="ECO:0007669"/>
    <property type="project" value="UniProtKB-EC"/>
</dbReference>
<keyword evidence="5 14" id="KW-0028">Amino-acid biosynthesis</keyword>
<evidence type="ECO:0000256" key="7">
    <source>
        <dbReference type="ARBA" id="ARBA00022679"/>
    </source>
</evidence>
<dbReference type="InterPro" id="IPR029035">
    <property type="entry name" value="DHS-like_NAD/FAD-binding_dom"/>
</dbReference>
<dbReference type="SUPFAM" id="SSF52518">
    <property type="entry name" value="Thiamin diphosphate-binding fold (THDP-binding)"/>
    <property type="match status" value="2"/>
</dbReference>
<evidence type="ECO:0000256" key="1">
    <source>
        <dbReference type="ARBA" id="ARBA00004974"/>
    </source>
</evidence>
<comment type="pathway">
    <text evidence="1 14">Amino-acid biosynthesis; L-isoleucine biosynthesis; L-isoleucine from 2-oxobutanoate: step 1/4.</text>
</comment>
<sequence>MTMMTGAQIFVESLLRENVEYLFGIPGGVVIPVFDALFDSPLKVILTRHEQGATHAADGYARATGKVGVCLVTSGPGACNTVTGLATANMDSIPIVVFTGQVPTPMIGNDAFQESDIVGITRPITKHNFLVRNARDLARIIKEAFYIASTGRPGPVLVDLPKDVAVTETEYVPVSEVTIRGYKPVLDGHVKQIKKAAELINASKKAVIYAGGGVILAGAAKELVQLAHKTRLPVTTSLLGLGGFPADDKLFLGMPGMHGTRFANYALSECDLIVAVGTRFDDRVTGNIKEFAVHAKIIHIDVDPTAISKNVRVDVPIVGDAANILAKLIPLVTRTDNGNWLKQIEDWKAQYPLTYKDSDKEIKPQYVVEQIYEATKGEAIITTEVGQNQMWAAHYYKFKSPRSFLSSGGLGTMGYGLPAAIGAQLGRPDKVVFDIAGDGSIQMNIQELATAVHNRLPINVAILNNHFLGMVRQWQELFHNRRYSSTCLLNNPDFVKIAEAYGAKGMRIRKKKDVRPAIEEAIKTPLPVILDFEVAREENVYPMVPVGAGIHQMIGGLA</sequence>
<evidence type="ECO:0000259" key="15">
    <source>
        <dbReference type="Pfam" id="PF00205"/>
    </source>
</evidence>
<feature type="domain" description="Thiamine pyrophosphate enzyme N-terminal TPP-binding" evidence="17">
    <location>
        <begin position="4"/>
        <end position="118"/>
    </location>
</feature>
<evidence type="ECO:0000256" key="2">
    <source>
        <dbReference type="ARBA" id="ARBA00005025"/>
    </source>
</evidence>
<dbReference type="Pfam" id="PF00205">
    <property type="entry name" value="TPP_enzyme_M"/>
    <property type="match status" value="1"/>
</dbReference>
<feature type="domain" description="Thiamine pyrophosphate enzyme TPP-binding" evidence="16">
    <location>
        <begin position="385"/>
        <end position="531"/>
    </location>
</feature>
<keyword evidence="10 14" id="KW-0460">Magnesium</keyword>
<dbReference type="GO" id="GO:0009099">
    <property type="term" value="P:L-valine biosynthetic process"/>
    <property type="evidence" value="ECO:0007669"/>
    <property type="project" value="UniProtKB-UniPathway"/>
</dbReference>
<organism evidence="18 19">
    <name type="scientific">Abyssobacteria bacterium (strain SURF_5)</name>
    <dbReference type="NCBI Taxonomy" id="2093360"/>
    <lineage>
        <taxon>Bacteria</taxon>
        <taxon>Pseudomonadati</taxon>
        <taxon>Candidatus Hydrogenedentota</taxon>
        <taxon>Candidatus Abyssobacteria</taxon>
    </lineage>
</organism>
<reference evidence="18 19" key="1">
    <citation type="journal article" date="2017" name="ISME J.">
        <title>Energy and carbon metabolisms in a deep terrestrial subsurface fluid microbial community.</title>
        <authorList>
            <person name="Momper L."/>
            <person name="Jungbluth S.P."/>
            <person name="Lee M.D."/>
            <person name="Amend J.P."/>
        </authorList>
    </citation>
    <scope>NUCLEOTIDE SEQUENCE [LARGE SCALE GENOMIC DNA]</scope>
    <source>
        <strain evidence="18">SURF_5</strain>
    </source>
</reference>
<dbReference type="GO" id="GO:0005948">
    <property type="term" value="C:acetolactate synthase complex"/>
    <property type="evidence" value="ECO:0007669"/>
    <property type="project" value="TreeGrafter"/>
</dbReference>
<dbReference type="CDD" id="cd07035">
    <property type="entry name" value="TPP_PYR_POX_like"/>
    <property type="match status" value="1"/>
</dbReference>
<dbReference type="PANTHER" id="PTHR18968:SF13">
    <property type="entry name" value="ACETOLACTATE SYNTHASE CATALYTIC SUBUNIT, MITOCHONDRIAL"/>
    <property type="match status" value="1"/>
</dbReference>
<dbReference type="InterPro" id="IPR012001">
    <property type="entry name" value="Thiamin_PyroP_enz_TPP-bd_dom"/>
</dbReference>
<evidence type="ECO:0000313" key="18">
    <source>
        <dbReference type="EMBL" id="RJP25942.1"/>
    </source>
</evidence>
<keyword evidence="11 14" id="KW-0786">Thiamine pyrophosphate</keyword>
<dbReference type="InterPro" id="IPR011766">
    <property type="entry name" value="TPP_enzyme_TPP-bd"/>
</dbReference>
<dbReference type="GO" id="GO:0050660">
    <property type="term" value="F:flavin adenine dinucleotide binding"/>
    <property type="evidence" value="ECO:0007669"/>
    <property type="project" value="InterPro"/>
</dbReference>
<gene>
    <name evidence="18" type="primary">ilvB</name>
    <name evidence="18" type="ORF">C4520_01530</name>
</gene>
<dbReference type="Proteomes" id="UP000265882">
    <property type="component" value="Unassembled WGS sequence"/>
</dbReference>
<comment type="caution">
    <text evidence="18">The sequence shown here is derived from an EMBL/GenBank/DDBJ whole genome shotgun (WGS) entry which is preliminary data.</text>
</comment>
<accession>A0A3A4P462</accession>
<evidence type="ECO:0000256" key="11">
    <source>
        <dbReference type="ARBA" id="ARBA00023052"/>
    </source>
</evidence>
<dbReference type="InterPro" id="IPR012846">
    <property type="entry name" value="Acetolactate_synth_lsu"/>
</dbReference>
<dbReference type="Gene3D" id="3.40.50.970">
    <property type="match status" value="2"/>
</dbReference>
<dbReference type="InterPro" id="IPR000399">
    <property type="entry name" value="TPP-bd_CS"/>
</dbReference>